<dbReference type="SUPFAM" id="SSF55347">
    <property type="entry name" value="Glyceraldehyde-3-phosphate dehydrogenase-like, C-terminal domain"/>
    <property type="match status" value="1"/>
</dbReference>
<dbReference type="InterPro" id="IPR036291">
    <property type="entry name" value="NAD(P)-bd_dom_sf"/>
</dbReference>
<evidence type="ECO:0000313" key="5">
    <source>
        <dbReference type="EMBL" id="RKF07207.1"/>
    </source>
</evidence>
<keyword evidence="2" id="KW-0560">Oxidoreductase</keyword>
<comment type="similarity">
    <text evidence="1">Belongs to the Gfo/Idh/MocA family.</text>
</comment>
<feature type="domain" description="GFO/IDH/MocA-like oxidoreductase" evidence="4">
    <location>
        <begin position="130"/>
        <end position="246"/>
    </location>
</feature>
<dbReference type="InterPro" id="IPR055170">
    <property type="entry name" value="GFO_IDH_MocA-like_dom"/>
</dbReference>
<gene>
    <name evidence="5" type="ORF">DEM25_005010</name>
</gene>
<dbReference type="Proteomes" id="UP000246132">
    <property type="component" value="Unassembled WGS sequence"/>
</dbReference>
<dbReference type="InterPro" id="IPR050984">
    <property type="entry name" value="Gfo/Idh/MocA_domain"/>
</dbReference>
<sequence>MFRWGIISTAKIARDQVVPAIMQSETGIVTAVASRRPGPAAGFARRFNIAHAFDSYEAMLDSDAIDAVYVPTVTSTHVEWAIKAAKAGKHVLVEKPLALKAEDIDPVIAARDAAGVVVSEAFMVTYHPQWLKVRALIAEGAIGTLRMVQGAFSYFNRDGSNMRNVADLGGGALPDIGVYPTVVTRFVTGQEPRDVVATIDFDAKFGTDIFANATMRFDGFDLGFYLGTQLAQRQSMVFHGDKGFIEVQTPFNAGLYDSDRVTLHGADHREAQIFAFPGVNQYQCQVDAFARHVAGSGEALFTLESSRANQRAIDAVYRAAESGERTRV</sequence>
<protein>
    <submittedName>
        <fullName evidence="5">Gfo/Idh/MocA family oxidoreductase</fullName>
    </submittedName>
</protein>
<feature type="domain" description="Gfo/Idh/MocA-like oxidoreductase N-terminal" evidence="3">
    <location>
        <begin position="2"/>
        <end position="121"/>
    </location>
</feature>
<dbReference type="RefSeq" id="WP_109766976.1">
    <property type="nucleotide sequence ID" value="NZ_QFWV02000004.1"/>
</dbReference>
<dbReference type="OrthoDB" id="9774191at2"/>
<dbReference type="EMBL" id="QFWV02000004">
    <property type="protein sequence ID" value="RKF07207.1"/>
    <property type="molecule type" value="Genomic_DNA"/>
</dbReference>
<dbReference type="PANTHER" id="PTHR22604">
    <property type="entry name" value="OXIDOREDUCTASES"/>
    <property type="match status" value="1"/>
</dbReference>
<keyword evidence="6" id="KW-1185">Reference proteome</keyword>
<evidence type="ECO:0000256" key="1">
    <source>
        <dbReference type="ARBA" id="ARBA00010928"/>
    </source>
</evidence>
<dbReference type="GO" id="GO:0000166">
    <property type="term" value="F:nucleotide binding"/>
    <property type="evidence" value="ECO:0007669"/>
    <property type="project" value="InterPro"/>
</dbReference>
<reference evidence="5 6" key="1">
    <citation type="journal article" date="2018" name="Int. J. Syst. Bacteriol.">
        <title>Oceaniradius stylonemae gen. nov., sp. nov., isolated from a red alga, Stylonema cornu-cervi.</title>
        <authorList>
            <person name="Jeong S."/>
        </authorList>
    </citation>
    <scope>NUCLEOTIDE SEQUENCE [LARGE SCALE GENOMIC DNA]</scope>
    <source>
        <strain evidence="5 6">StC1</strain>
    </source>
</reference>
<dbReference type="Pfam" id="PF22725">
    <property type="entry name" value="GFO_IDH_MocA_C3"/>
    <property type="match status" value="1"/>
</dbReference>
<dbReference type="AlphaFoldDB" id="A0A3A8AA72"/>
<evidence type="ECO:0000259" key="3">
    <source>
        <dbReference type="Pfam" id="PF01408"/>
    </source>
</evidence>
<dbReference type="GO" id="GO:0016491">
    <property type="term" value="F:oxidoreductase activity"/>
    <property type="evidence" value="ECO:0007669"/>
    <property type="project" value="UniProtKB-KW"/>
</dbReference>
<organism evidence="5 6">
    <name type="scientific">Oceaniradius stylonematis</name>
    <dbReference type="NCBI Taxonomy" id="2184161"/>
    <lineage>
        <taxon>Bacteria</taxon>
        <taxon>Pseudomonadati</taxon>
        <taxon>Pseudomonadota</taxon>
        <taxon>Alphaproteobacteria</taxon>
        <taxon>Hyphomicrobiales</taxon>
        <taxon>Ahrensiaceae</taxon>
        <taxon>Oceaniradius</taxon>
    </lineage>
</organism>
<dbReference type="SUPFAM" id="SSF51735">
    <property type="entry name" value="NAD(P)-binding Rossmann-fold domains"/>
    <property type="match status" value="1"/>
</dbReference>
<dbReference type="Gene3D" id="3.40.50.720">
    <property type="entry name" value="NAD(P)-binding Rossmann-like Domain"/>
    <property type="match status" value="1"/>
</dbReference>
<name>A0A3A8AA72_9HYPH</name>
<dbReference type="PANTHER" id="PTHR22604:SF105">
    <property type="entry name" value="TRANS-1,2-DIHYDROBENZENE-1,2-DIOL DEHYDROGENASE"/>
    <property type="match status" value="1"/>
</dbReference>
<dbReference type="Pfam" id="PF01408">
    <property type="entry name" value="GFO_IDH_MocA"/>
    <property type="match status" value="1"/>
</dbReference>
<accession>A0A3A8AA72</accession>
<dbReference type="Gene3D" id="3.30.360.10">
    <property type="entry name" value="Dihydrodipicolinate Reductase, domain 2"/>
    <property type="match status" value="1"/>
</dbReference>
<evidence type="ECO:0000256" key="2">
    <source>
        <dbReference type="ARBA" id="ARBA00023002"/>
    </source>
</evidence>
<dbReference type="InterPro" id="IPR000683">
    <property type="entry name" value="Gfo/Idh/MocA-like_OxRdtase_N"/>
</dbReference>
<evidence type="ECO:0000313" key="6">
    <source>
        <dbReference type="Proteomes" id="UP000246132"/>
    </source>
</evidence>
<evidence type="ECO:0000259" key="4">
    <source>
        <dbReference type="Pfam" id="PF22725"/>
    </source>
</evidence>
<comment type="caution">
    <text evidence="5">The sequence shown here is derived from an EMBL/GenBank/DDBJ whole genome shotgun (WGS) entry which is preliminary data.</text>
</comment>
<proteinExistence type="inferred from homology"/>